<dbReference type="Pfam" id="PF06505">
    <property type="entry name" value="XylR_N"/>
    <property type="match status" value="1"/>
</dbReference>
<dbReference type="SMART" id="SM00989">
    <property type="entry name" value="V4R"/>
    <property type="match status" value="1"/>
</dbReference>
<name>A0A852TGU2_9BACI</name>
<dbReference type="Pfam" id="PF17853">
    <property type="entry name" value="GGDEF_2"/>
    <property type="match status" value="1"/>
</dbReference>
<dbReference type="PANTHER" id="PTHR33744:SF1">
    <property type="entry name" value="DNA-BINDING TRANSCRIPTIONAL ACTIVATOR ADER"/>
    <property type="match status" value="1"/>
</dbReference>
<feature type="domain" description="4-vinyl reductase 4VR" evidence="2">
    <location>
        <begin position="103"/>
        <end position="165"/>
    </location>
</feature>
<dbReference type="PANTHER" id="PTHR33744">
    <property type="entry name" value="CARBOHYDRATE DIACID REGULATOR"/>
    <property type="match status" value="1"/>
</dbReference>
<evidence type="ECO:0000313" key="4">
    <source>
        <dbReference type="Proteomes" id="UP000548423"/>
    </source>
</evidence>
<comment type="caution">
    <text evidence="3">The sequence shown here is derived from an EMBL/GenBank/DDBJ whole genome shotgun (WGS) entry which is preliminary data.</text>
</comment>
<comment type="similarity">
    <text evidence="1">Belongs to the CdaR family.</text>
</comment>
<dbReference type="EMBL" id="JACCBX010000009">
    <property type="protein sequence ID" value="NYE07379.1"/>
    <property type="molecule type" value="Genomic_DNA"/>
</dbReference>
<dbReference type="Proteomes" id="UP000548423">
    <property type="component" value="Unassembled WGS sequence"/>
</dbReference>
<reference evidence="4" key="1">
    <citation type="submission" date="2020-07" db="EMBL/GenBank/DDBJ databases">
        <authorList>
            <person name="Partida-Martinez L."/>
            <person name="Huntemann M."/>
            <person name="Clum A."/>
            <person name="Wang J."/>
            <person name="Palaniappan K."/>
            <person name="Ritter S."/>
            <person name="Chen I.-M."/>
            <person name="Stamatis D."/>
            <person name="Reddy T."/>
            <person name="O'Malley R."/>
            <person name="Daum C."/>
            <person name="Shapiro N."/>
            <person name="Ivanova N."/>
            <person name="Kyrpides N."/>
            <person name="Woyke T."/>
        </authorList>
    </citation>
    <scope>NUCLEOTIDE SEQUENCE [LARGE SCALE GENOMIC DNA]</scope>
    <source>
        <strain evidence="4">AT2.8</strain>
    </source>
</reference>
<evidence type="ECO:0000313" key="3">
    <source>
        <dbReference type="EMBL" id="NYE07379.1"/>
    </source>
</evidence>
<dbReference type="InterPro" id="IPR010523">
    <property type="entry name" value="XylR_N"/>
</dbReference>
<dbReference type="Gene3D" id="1.10.10.2840">
    <property type="entry name" value="PucR C-terminal helix-turn-helix domain"/>
    <property type="match status" value="1"/>
</dbReference>
<dbReference type="InterPro" id="IPR004096">
    <property type="entry name" value="V4R"/>
</dbReference>
<gene>
    <name evidence="3" type="ORF">F4694_004190</name>
</gene>
<dbReference type="Gene3D" id="3.30.1380.20">
    <property type="entry name" value="Trafficking protein particle complex subunit 3"/>
    <property type="match status" value="1"/>
</dbReference>
<dbReference type="InterPro" id="IPR024096">
    <property type="entry name" value="NO_sig/Golgi_transp_ligand-bd"/>
</dbReference>
<dbReference type="InterPro" id="IPR042070">
    <property type="entry name" value="PucR_C-HTH_sf"/>
</dbReference>
<dbReference type="InterPro" id="IPR041522">
    <property type="entry name" value="CdaR_GGDEF"/>
</dbReference>
<reference evidence="4" key="2">
    <citation type="submission" date="2020-08" db="EMBL/GenBank/DDBJ databases">
        <title>The Agave Microbiome: Exploring the role of microbial communities in plant adaptations to desert environments.</title>
        <authorList>
            <person name="Partida-Martinez L.P."/>
        </authorList>
    </citation>
    <scope>NUCLEOTIDE SEQUENCE [LARGE SCALE GENOMIC DNA]</scope>
    <source>
        <strain evidence="4">AT2.8</strain>
    </source>
</reference>
<dbReference type="SUPFAM" id="SSF111126">
    <property type="entry name" value="Ligand-binding domain in the NO signalling and Golgi transport"/>
    <property type="match status" value="1"/>
</dbReference>
<dbReference type="Pfam" id="PF13556">
    <property type="entry name" value="HTH_30"/>
    <property type="match status" value="1"/>
</dbReference>
<dbReference type="Pfam" id="PF02830">
    <property type="entry name" value="V4R"/>
    <property type="match status" value="1"/>
</dbReference>
<dbReference type="AlphaFoldDB" id="A0A852TGU2"/>
<accession>A0A852TGU2</accession>
<sequence length="598" mass="69465">MENNKTFHSSDIIFSSEGFGLLRKTLYENIGEKRAKILLLQFGYKLGREKALELKQYYSDKKELIRWAPLTHINLGHVSKVETNGSSILNENGEIIFIDSIGKWFDSFEADLHTHYHGESNTSACHILSGYASGYLSEIYEIDIYVVEQSCKAMGYPHCTFEVNTKKQWLQINPLILNEFDHQTVAEELEITYDKLLGQKLLLDKVTNYHSQLTECVAKKNSLLHVLTTAYNILNIPIIIKQTNDKTIALQGIDLTTYTNLLEQEPKAVTISKHNETIFEKLGEIYKMTTPIYLDNKVFATCSFLYENPQSLDENDYLFLERLSTVCALCFLKEKISFETTERLKISILDRLIYMKHESEEEFKTHFRLLTDKMEEPYASLVIRCNNKKDTYLPIDYYDQLLQFSQIFKLHYLNALFSISNQDIYVLFSTSTHQNIEEPLLKILNQMQKNNPDLHYTIGVSHPFTQLELFSEHLKQAKQAVSLPRNKSISYYSELGLLGDFLNNIDTETLKKTASTQLKDLLIPEPKMQELLYTLYIYLINGKRLERTMQALNLSMGGIQYRIRKIEETIQINLKDSYTTAYLLLLIEALIIMKEIEF</sequence>
<organism evidence="3 4">
    <name type="scientific">Neobacillus niacini</name>
    <dbReference type="NCBI Taxonomy" id="86668"/>
    <lineage>
        <taxon>Bacteria</taxon>
        <taxon>Bacillati</taxon>
        <taxon>Bacillota</taxon>
        <taxon>Bacilli</taxon>
        <taxon>Bacillales</taxon>
        <taxon>Bacillaceae</taxon>
        <taxon>Neobacillus</taxon>
    </lineage>
</organism>
<protein>
    <submittedName>
        <fullName evidence="3">Hydrocarbon binding protein/sugar diacid utilization regulator</fullName>
    </submittedName>
</protein>
<dbReference type="InterPro" id="IPR025736">
    <property type="entry name" value="PucR_C-HTH_dom"/>
</dbReference>
<evidence type="ECO:0000256" key="1">
    <source>
        <dbReference type="ARBA" id="ARBA00006754"/>
    </source>
</evidence>
<dbReference type="InterPro" id="IPR051448">
    <property type="entry name" value="CdaR-like_regulators"/>
</dbReference>
<proteinExistence type="inferred from homology"/>
<evidence type="ECO:0000259" key="2">
    <source>
        <dbReference type="SMART" id="SM00989"/>
    </source>
</evidence>